<keyword evidence="2" id="KW-0812">Transmembrane</keyword>
<dbReference type="EMBL" id="JBHSWX010000012">
    <property type="protein sequence ID" value="MFC6787207.1"/>
    <property type="molecule type" value="Genomic_DNA"/>
</dbReference>
<proteinExistence type="predicted"/>
<dbReference type="AlphaFoldDB" id="A0ABD5TFJ2"/>
<keyword evidence="5" id="KW-1185">Reference proteome</keyword>
<feature type="transmembrane region" description="Helical" evidence="2">
    <location>
        <begin position="194"/>
        <end position="215"/>
    </location>
</feature>
<dbReference type="InterPro" id="IPR007607">
    <property type="entry name" value="BacA/B"/>
</dbReference>
<protein>
    <submittedName>
        <fullName evidence="4">Polymer-forming cytoskeletal protein</fullName>
    </submittedName>
</protein>
<dbReference type="RefSeq" id="WP_284061384.1">
    <property type="nucleotide sequence ID" value="NZ_CP126158.1"/>
</dbReference>
<sequence length="364" mass="35766">MTSAATRSLAAVLVVFVLVTGASAPAAAAESQIGGTVVVAAGETISDDLDAVGGTVIVRGTVDGDVNAVGGTVVIAEPGVVTGDLTGSAGAVTVEGRVGGSVELATGSFTLRQSGEVGGDIDVAGGEVVLDGAVGGTATVAAETLRVGSTASIDGDLRHDVQTLANEGQVAGEVRAVDLGNTGFGGFGFTVPTWISVLYTVLAHLALGAVLLLVVPGFVREVETTGVTRAPASGGVGLATLVLAPILLVLLAITIVGIPLALLGAAAYGLLVWIGLVLGAYVLGRRGLRALDRDEGSAARWIALVVGVLLVGLSQFVPGGGLFRLALTVVGAGAVVLALNARRTGRRGDEPTEPEVGGTGDATA</sequence>
<evidence type="ECO:0000256" key="1">
    <source>
        <dbReference type="SAM" id="MobiDB-lite"/>
    </source>
</evidence>
<feature type="transmembrane region" description="Helical" evidence="2">
    <location>
        <begin position="265"/>
        <end position="284"/>
    </location>
</feature>
<feature type="transmembrane region" description="Helical" evidence="2">
    <location>
        <begin position="236"/>
        <end position="259"/>
    </location>
</feature>
<name>A0ABD5TFJ2_9EURY</name>
<evidence type="ECO:0000313" key="4">
    <source>
        <dbReference type="EMBL" id="MFC6787207.1"/>
    </source>
</evidence>
<comment type="caution">
    <text evidence="4">The sequence shown here is derived from an EMBL/GenBank/DDBJ whole genome shotgun (WGS) entry which is preliminary data.</text>
</comment>
<dbReference type="Pfam" id="PF04519">
    <property type="entry name" value="Bactofilin"/>
    <property type="match status" value="1"/>
</dbReference>
<organism evidence="4 5">
    <name type="scientific">Halobaculum halobium</name>
    <dbReference type="NCBI Taxonomy" id="3032281"/>
    <lineage>
        <taxon>Archaea</taxon>
        <taxon>Methanobacteriati</taxon>
        <taxon>Methanobacteriota</taxon>
        <taxon>Stenosarchaea group</taxon>
        <taxon>Halobacteria</taxon>
        <taxon>Halobacteriales</taxon>
        <taxon>Haloferacaceae</taxon>
        <taxon>Halobaculum</taxon>
    </lineage>
</organism>
<accession>A0ABD5TFJ2</accession>
<dbReference type="GeneID" id="81210321"/>
<evidence type="ECO:0000313" key="5">
    <source>
        <dbReference type="Proteomes" id="UP001596443"/>
    </source>
</evidence>
<keyword evidence="2" id="KW-1133">Transmembrane helix</keyword>
<keyword evidence="2" id="KW-0472">Membrane</keyword>
<evidence type="ECO:0000259" key="3">
    <source>
        <dbReference type="Pfam" id="PF26514"/>
    </source>
</evidence>
<dbReference type="InterPro" id="IPR058486">
    <property type="entry name" value="DUF8173"/>
</dbReference>
<evidence type="ECO:0000256" key="2">
    <source>
        <dbReference type="SAM" id="Phobius"/>
    </source>
</evidence>
<feature type="domain" description="DUF8173" evidence="3">
    <location>
        <begin position="195"/>
        <end position="338"/>
    </location>
</feature>
<feature type="transmembrane region" description="Helical" evidence="2">
    <location>
        <begin position="322"/>
        <end position="341"/>
    </location>
</feature>
<feature type="region of interest" description="Disordered" evidence="1">
    <location>
        <begin position="345"/>
        <end position="364"/>
    </location>
</feature>
<dbReference type="Proteomes" id="UP001596443">
    <property type="component" value="Unassembled WGS sequence"/>
</dbReference>
<reference evidence="4 5" key="1">
    <citation type="journal article" date="2019" name="Int. J. Syst. Evol. Microbiol.">
        <title>The Global Catalogue of Microorganisms (GCM) 10K type strain sequencing project: providing services to taxonomists for standard genome sequencing and annotation.</title>
        <authorList>
            <consortium name="The Broad Institute Genomics Platform"/>
            <consortium name="The Broad Institute Genome Sequencing Center for Infectious Disease"/>
            <person name="Wu L."/>
            <person name="Ma J."/>
        </authorList>
    </citation>
    <scope>NUCLEOTIDE SEQUENCE [LARGE SCALE GENOMIC DNA]</scope>
    <source>
        <strain evidence="4 5">SYNS20</strain>
    </source>
</reference>
<feature type="transmembrane region" description="Helical" evidence="2">
    <location>
        <begin position="296"/>
        <end position="316"/>
    </location>
</feature>
<dbReference type="Pfam" id="PF26514">
    <property type="entry name" value="DUF8173"/>
    <property type="match status" value="1"/>
</dbReference>
<gene>
    <name evidence="4" type="ORF">ACFQFD_14750</name>
</gene>